<evidence type="ECO:0000313" key="2">
    <source>
        <dbReference type="EMBL" id="AYL98715.1"/>
    </source>
</evidence>
<gene>
    <name evidence="2" type="ORF">HYN43_027105</name>
</gene>
<dbReference type="OrthoDB" id="1652165at2"/>
<dbReference type="Proteomes" id="UP000270046">
    <property type="component" value="Chromosome"/>
</dbReference>
<dbReference type="EMBL" id="CP032869">
    <property type="protein sequence ID" value="AYL98715.1"/>
    <property type="molecule type" value="Genomic_DNA"/>
</dbReference>
<dbReference type="AlphaFoldDB" id="A0A494W5D9"/>
<sequence>MQARVSTLFFIFLLAMILANANAQTMDCTGNLGHWLIREDFGSGIGHGPALPPGVTNMTYTPECTADGFYTIVNTTQGCSPGEWHTVKFDHTGNKNGYMMMINASNEPSTFYTRMVPSLCPNTTYEFSAYVINLLKSSITGPTVQQPDILFSIETTTGEVLDMLQTHPIPATAAPVWKKFSLTFKTPESVSSLVLKISNSAPGGPGNDLLLDDIEFITSAPKLTIPTIFSPNGDGVNDVWNITNLDAYTDCLLMVFDRAGAVVFKSIGYNRPWDGTRNGRPLDMGTYYYIIDRKNNLPRISGWVFLMR</sequence>
<dbReference type="InterPro" id="IPR026341">
    <property type="entry name" value="T9SS_type_B"/>
</dbReference>
<feature type="chain" id="PRO_5019737338" evidence="1">
    <location>
        <begin position="24"/>
        <end position="308"/>
    </location>
</feature>
<organism evidence="2 3">
    <name type="scientific">Mucilaginibacter celer</name>
    <dbReference type="NCBI Taxonomy" id="2305508"/>
    <lineage>
        <taxon>Bacteria</taxon>
        <taxon>Pseudomonadati</taxon>
        <taxon>Bacteroidota</taxon>
        <taxon>Sphingobacteriia</taxon>
        <taxon>Sphingobacteriales</taxon>
        <taxon>Sphingobacteriaceae</taxon>
        <taxon>Mucilaginibacter</taxon>
    </lineage>
</organism>
<keyword evidence="3" id="KW-1185">Reference proteome</keyword>
<keyword evidence="1" id="KW-0732">Signal</keyword>
<feature type="signal peptide" evidence="1">
    <location>
        <begin position="1"/>
        <end position="23"/>
    </location>
</feature>
<evidence type="ECO:0000313" key="3">
    <source>
        <dbReference type="Proteomes" id="UP000270046"/>
    </source>
</evidence>
<proteinExistence type="predicted"/>
<accession>A0A494W5D9</accession>
<dbReference type="Gene3D" id="2.60.120.260">
    <property type="entry name" value="Galactose-binding domain-like"/>
    <property type="match status" value="1"/>
</dbReference>
<reference evidence="2 3" key="1">
    <citation type="submission" date="2018-10" db="EMBL/GenBank/DDBJ databases">
        <title>Genome sequencing of Mucilaginibacter sp. HYN0043.</title>
        <authorList>
            <person name="Kim M."/>
            <person name="Yi H."/>
        </authorList>
    </citation>
    <scope>NUCLEOTIDE SEQUENCE [LARGE SCALE GENOMIC DNA]</scope>
    <source>
        <strain evidence="2 3">HYN0043</strain>
    </source>
</reference>
<dbReference type="RefSeq" id="WP_119406987.1">
    <property type="nucleotide sequence ID" value="NZ_CP032869.1"/>
</dbReference>
<evidence type="ECO:0000256" key="1">
    <source>
        <dbReference type="SAM" id="SignalP"/>
    </source>
</evidence>
<protein>
    <submittedName>
        <fullName evidence="2">Gliding motility-associated C-terminal domain-containing protein</fullName>
    </submittedName>
</protein>
<dbReference type="NCBIfam" id="TIGR04131">
    <property type="entry name" value="Bac_Flav_CTERM"/>
    <property type="match status" value="1"/>
</dbReference>
<dbReference type="Pfam" id="PF13585">
    <property type="entry name" value="CHU_C"/>
    <property type="match status" value="1"/>
</dbReference>
<name>A0A494W5D9_9SPHI</name>
<dbReference type="KEGG" id="muh:HYN43_027105"/>